<evidence type="ECO:0000259" key="5">
    <source>
        <dbReference type="Pfam" id="PF03109"/>
    </source>
</evidence>
<dbReference type="CDD" id="cd13970">
    <property type="entry name" value="ABC1_ADCK3"/>
    <property type="match status" value="1"/>
</dbReference>
<dbReference type="PANTHER" id="PTHR43851:SF3">
    <property type="entry name" value="COENZYME Q8"/>
    <property type="match status" value="1"/>
</dbReference>
<dbReference type="InterPro" id="IPR011009">
    <property type="entry name" value="Kinase-like_dom_sf"/>
</dbReference>
<keyword evidence="2" id="KW-0808">Transferase</keyword>
<evidence type="ECO:0000256" key="2">
    <source>
        <dbReference type="ARBA" id="ARBA00022679"/>
    </source>
</evidence>
<comment type="similarity">
    <text evidence="1">Belongs to the protein kinase superfamily. ADCK protein kinase family.</text>
</comment>
<keyword evidence="4" id="KW-0067">ATP-binding</keyword>
<name>A0A845HRT3_9BURK</name>
<keyword evidence="7" id="KW-1185">Reference proteome</keyword>
<dbReference type="InterPro" id="IPR034646">
    <property type="entry name" value="ADCK3_dom"/>
</dbReference>
<proteinExistence type="inferred from homology"/>
<feature type="domain" description="ABC1 atypical kinase-like" evidence="5">
    <location>
        <begin position="96"/>
        <end position="329"/>
    </location>
</feature>
<dbReference type="SUPFAM" id="SSF56112">
    <property type="entry name" value="Protein kinase-like (PK-like)"/>
    <property type="match status" value="1"/>
</dbReference>
<dbReference type="Proteomes" id="UP000444316">
    <property type="component" value="Unassembled WGS sequence"/>
</dbReference>
<gene>
    <name evidence="6" type="ORF">GTP23_00780</name>
</gene>
<evidence type="ECO:0000256" key="3">
    <source>
        <dbReference type="ARBA" id="ARBA00022741"/>
    </source>
</evidence>
<organism evidence="6 7">
    <name type="scientific">Duganella fentianensis</name>
    <dbReference type="NCBI Taxonomy" id="2692177"/>
    <lineage>
        <taxon>Bacteria</taxon>
        <taxon>Pseudomonadati</taxon>
        <taxon>Pseudomonadota</taxon>
        <taxon>Betaproteobacteria</taxon>
        <taxon>Burkholderiales</taxon>
        <taxon>Oxalobacteraceae</taxon>
        <taxon>Telluria group</taxon>
        <taxon>Duganella</taxon>
    </lineage>
</organism>
<dbReference type="GO" id="GO:0016301">
    <property type="term" value="F:kinase activity"/>
    <property type="evidence" value="ECO:0007669"/>
    <property type="project" value="UniProtKB-KW"/>
</dbReference>
<dbReference type="EMBL" id="WWCL01000001">
    <property type="protein sequence ID" value="MYN43599.1"/>
    <property type="molecule type" value="Genomic_DNA"/>
</dbReference>
<evidence type="ECO:0000256" key="4">
    <source>
        <dbReference type="ARBA" id="ARBA00022840"/>
    </source>
</evidence>
<protein>
    <submittedName>
        <fullName evidence="6">AarF/ABC1/UbiB kinase family protein</fullName>
    </submittedName>
</protein>
<dbReference type="Pfam" id="PF03109">
    <property type="entry name" value="ABC1"/>
    <property type="match status" value="1"/>
</dbReference>
<dbReference type="InterPro" id="IPR004147">
    <property type="entry name" value="ABC1_dom"/>
</dbReference>
<evidence type="ECO:0000256" key="1">
    <source>
        <dbReference type="ARBA" id="ARBA00009670"/>
    </source>
</evidence>
<dbReference type="AlphaFoldDB" id="A0A845HRT3"/>
<sequence>MSRSVPEGRLARAGVAGTTALRLGLNHLGHQIKRPFLADSSGQEARDSLDERNARLIFSALSQLRGTALKAAQMLCMEVDVLPPAWRRELEKSCYRVPPLNRVLVRKVLFDEFGQQPEALFAHFDADAFAAASLGQVHAGVLHDGRRVAVKIQYPGIAATIDSDMSMLRRIALGLPNARLAQSVLDDIHARLREEVDYRVEADNQRWFRARLPPSLVTVPEVHPERCATRVLTSCHASGLHFDEWLRTGPDQSARNRAAQGLYDLFILSALRLGRLHADPNPGNYLFAPDGALTLLDFGCVKDISPAFSATLPRILQGYLDDDSAAVFEAYRAIGMEHGADSERVYTEVMRPFGRWLLEPLRVDRFSFAVHTDYTARGMEVLHGLSRIRNLNRVADEFIYFDRTFYSLCKLFERLGAEVRMRHHWEPMLSPGGQV</sequence>
<evidence type="ECO:0000313" key="7">
    <source>
        <dbReference type="Proteomes" id="UP000444316"/>
    </source>
</evidence>
<dbReference type="RefSeq" id="WP_161033455.1">
    <property type="nucleotide sequence ID" value="NZ_WWCL01000001.1"/>
</dbReference>
<evidence type="ECO:0000313" key="6">
    <source>
        <dbReference type="EMBL" id="MYN43599.1"/>
    </source>
</evidence>
<accession>A0A845HRT3</accession>
<dbReference type="InterPro" id="IPR051409">
    <property type="entry name" value="Atypical_kinase_ADCK"/>
</dbReference>
<keyword evidence="6" id="KW-0418">Kinase</keyword>
<dbReference type="PANTHER" id="PTHR43851">
    <property type="match status" value="1"/>
</dbReference>
<dbReference type="GO" id="GO:0005524">
    <property type="term" value="F:ATP binding"/>
    <property type="evidence" value="ECO:0007669"/>
    <property type="project" value="UniProtKB-KW"/>
</dbReference>
<comment type="caution">
    <text evidence="6">The sequence shown here is derived from an EMBL/GenBank/DDBJ whole genome shotgun (WGS) entry which is preliminary data.</text>
</comment>
<keyword evidence="3" id="KW-0547">Nucleotide-binding</keyword>
<reference evidence="6" key="1">
    <citation type="submission" date="2019-12" db="EMBL/GenBank/DDBJ databases">
        <title>Novel species isolated from a subtropical stream in China.</title>
        <authorList>
            <person name="Lu H."/>
        </authorList>
    </citation>
    <scope>NUCLEOTIDE SEQUENCE [LARGE SCALE GENOMIC DNA]</scope>
    <source>
        <strain evidence="6">FT93W</strain>
    </source>
</reference>